<evidence type="ECO:0000313" key="7">
    <source>
        <dbReference type="EMBL" id="NYS49529.1"/>
    </source>
</evidence>
<evidence type="ECO:0000259" key="6">
    <source>
        <dbReference type="Pfam" id="PF12698"/>
    </source>
</evidence>
<dbReference type="Pfam" id="PF12698">
    <property type="entry name" value="ABC2_membrane_3"/>
    <property type="match status" value="1"/>
</dbReference>
<evidence type="ECO:0000313" key="8">
    <source>
        <dbReference type="Proteomes" id="UP000563349"/>
    </source>
</evidence>
<feature type="transmembrane region" description="Helical" evidence="5">
    <location>
        <begin position="97"/>
        <end position="122"/>
    </location>
</feature>
<name>A0A7Z0LDL2_9STRE</name>
<proteinExistence type="predicted"/>
<feature type="transmembrane region" description="Helical" evidence="5">
    <location>
        <begin position="51"/>
        <end position="76"/>
    </location>
</feature>
<keyword evidence="2 5" id="KW-0812">Transmembrane</keyword>
<dbReference type="EMBL" id="JACBYG010000073">
    <property type="protein sequence ID" value="NYS49529.1"/>
    <property type="molecule type" value="Genomic_DNA"/>
</dbReference>
<keyword evidence="8" id="KW-1185">Reference proteome</keyword>
<feature type="transmembrane region" description="Helical" evidence="5">
    <location>
        <begin position="21"/>
        <end position="39"/>
    </location>
</feature>
<evidence type="ECO:0000256" key="2">
    <source>
        <dbReference type="ARBA" id="ARBA00022692"/>
    </source>
</evidence>
<organism evidence="7 8">
    <name type="scientific">Streptococcus danieliae</name>
    <dbReference type="NCBI Taxonomy" id="747656"/>
    <lineage>
        <taxon>Bacteria</taxon>
        <taxon>Bacillati</taxon>
        <taxon>Bacillota</taxon>
        <taxon>Bacilli</taxon>
        <taxon>Lactobacillales</taxon>
        <taxon>Streptococcaceae</taxon>
        <taxon>Streptococcus</taxon>
    </lineage>
</organism>
<comment type="caution">
    <text evidence="7">The sequence shown here is derived from an EMBL/GenBank/DDBJ whole genome shotgun (WGS) entry which is preliminary data.</text>
</comment>
<evidence type="ECO:0000256" key="1">
    <source>
        <dbReference type="ARBA" id="ARBA00004141"/>
    </source>
</evidence>
<evidence type="ECO:0000256" key="5">
    <source>
        <dbReference type="SAM" id="Phobius"/>
    </source>
</evidence>
<evidence type="ECO:0000256" key="4">
    <source>
        <dbReference type="ARBA" id="ARBA00023136"/>
    </source>
</evidence>
<dbReference type="GO" id="GO:0016020">
    <property type="term" value="C:membrane"/>
    <property type="evidence" value="ECO:0007669"/>
    <property type="project" value="UniProtKB-SubCell"/>
</dbReference>
<feature type="transmembrane region" description="Helical" evidence="5">
    <location>
        <begin position="213"/>
        <end position="231"/>
    </location>
</feature>
<feature type="domain" description="ABC-2 type transporter transmembrane" evidence="6">
    <location>
        <begin position="53"/>
        <end position="225"/>
    </location>
</feature>
<reference evidence="7 8" key="1">
    <citation type="submission" date="2020-07" db="EMBL/GenBank/DDBJ databases">
        <title>MOT database genomes.</title>
        <authorList>
            <person name="Joseph S."/>
            <person name="Aduse-Opoku J."/>
            <person name="Hashim A."/>
            <person name="Wade W."/>
            <person name="Curtis M."/>
        </authorList>
    </citation>
    <scope>NUCLEOTIDE SEQUENCE [LARGE SCALE GENOMIC DNA]</scope>
    <source>
        <strain evidence="7 8">CCW311</strain>
    </source>
</reference>
<keyword evidence="3 5" id="KW-1133">Transmembrane helix</keyword>
<feature type="transmembrane region" description="Helical" evidence="5">
    <location>
        <begin position="160"/>
        <end position="178"/>
    </location>
</feature>
<dbReference type="Proteomes" id="UP000563349">
    <property type="component" value="Unassembled WGS sequence"/>
</dbReference>
<accession>A0A7Z0LDL2</accession>
<feature type="transmembrane region" description="Helical" evidence="5">
    <location>
        <begin position="128"/>
        <end position="148"/>
    </location>
</feature>
<dbReference type="AlphaFoldDB" id="A0A7Z0LDL2"/>
<evidence type="ECO:0000256" key="3">
    <source>
        <dbReference type="ARBA" id="ARBA00022989"/>
    </source>
</evidence>
<comment type="subcellular location">
    <subcellularLocation>
        <location evidence="1">Membrane</location>
        <topology evidence="1">Multi-pass membrane protein</topology>
    </subcellularLocation>
</comment>
<dbReference type="InterPro" id="IPR013525">
    <property type="entry name" value="ABC2_TM"/>
</dbReference>
<keyword evidence="4 5" id="KW-0472">Membrane</keyword>
<gene>
    <name evidence="7" type="ORF">HZY93_06075</name>
</gene>
<dbReference type="GO" id="GO:0140359">
    <property type="term" value="F:ABC-type transporter activity"/>
    <property type="evidence" value="ECO:0007669"/>
    <property type="project" value="InterPro"/>
</dbReference>
<sequence length="237" mass="26604">MFKRMSALLWLRLQIIFSNKSILLQILLPFAFAYFYKYLFETQGGGGEMEALALLAICLPFSLVMAVGNPITVILSEEKEKGNLRTLLLSGVRGSEYLASTLVIPFVLTLIIMGAVPLILGISIENLVNYGVIVFLTSLVIILTYLFLGLVTRSQVEAQVISLPVMLLVAFLPMLANLDKSLGTFVDYSFMGLFTDYVTKWQAFSWNEALESLLALAGWLVLLIICNFWVLRRRDRM</sequence>
<dbReference type="RefSeq" id="WP_179924093.1">
    <property type="nucleotide sequence ID" value="NZ_CP128228.1"/>
</dbReference>
<protein>
    <submittedName>
        <fullName evidence="7">ABC transporter permease</fullName>
    </submittedName>
</protein>